<dbReference type="InterPro" id="IPR021214">
    <property type="entry name" value="DUF2568"/>
</dbReference>
<sequence>MHLLKISNLGLSFLLELYALFVSGYWGLTLKVDKPLKFMFGLSMPIVLMILWGILCAPSSVYRLSGFKLIALKVLIFGGITLLLVSMDYPKQAVIFAVLVVINLLVSSYFKTL</sequence>
<comment type="caution">
    <text evidence="2">The sequence shown here is derived from an EMBL/GenBank/DDBJ whole genome shotgun (WGS) entry which is preliminary data.</text>
</comment>
<evidence type="ECO:0000313" key="3">
    <source>
        <dbReference type="Proteomes" id="UP000530186"/>
    </source>
</evidence>
<evidence type="ECO:0000313" key="2">
    <source>
        <dbReference type="EMBL" id="MBA0016011.1"/>
    </source>
</evidence>
<protein>
    <submittedName>
        <fullName evidence="2">YrdB family protein</fullName>
    </submittedName>
</protein>
<feature type="transmembrane region" description="Helical" evidence="1">
    <location>
        <begin position="7"/>
        <end position="26"/>
    </location>
</feature>
<proteinExistence type="predicted"/>
<gene>
    <name evidence="2" type="ORF">HZR21_02435</name>
</gene>
<dbReference type="AlphaFoldDB" id="A0A7V8MZT4"/>
<evidence type="ECO:0000256" key="1">
    <source>
        <dbReference type="SAM" id="Phobius"/>
    </source>
</evidence>
<keyword evidence="1" id="KW-0812">Transmembrane</keyword>
<feature type="transmembrane region" description="Helical" evidence="1">
    <location>
        <begin position="69"/>
        <end position="87"/>
    </location>
</feature>
<feature type="transmembrane region" description="Helical" evidence="1">
    <location>
        <begin position="93"/>
        <end position="110"/>
    </location>
</feature>
<accession>A0A7V8MZT4</accession>
<dbReference type="GeneID" id="303196214"/>
<keyword evidence="1" id="KW-0472">Membrane</keyword>
<dbReference type="EMBL" id="JACBNY010000002">
    <property type="protein sequence ID" value="MBA0016011.1"/>
    <property type="molecule type" value="Genomic_DNA"/>
</dbReference>
<dbReference type="Pfam" id="PF10823">
    <property type="entry name" value="DUF2568"/>
    <property type="match status" value="1"/>
</dbReference>
<dbReference type="RefSeq" id="WP_180746109.1">
    <property type="nucleotide sequence ID" value="NZ_CBCRWQ010000001.1"/>
</dbReference>
<keyword evidence="1" id="KW-1133">Transmembrane helix</keyword>
<reference evidence="2 3" key="1">
    <citation type="submission" date="2020-07" db="EMBL/GenBank/DDBJ databases">
        <authorList>
            <person name="Hilgarth M."/>
            <person name="Werum V."/>
            <person name="Vogel R.F."/>
        </authorList>
    </citation>
    <scope>NUCLEOTIDE SEQUENCE [LARGE SCALE GENOMIC DNA]</scope>
    <source>
        <strain evidence="2 3">DSM 28961</strain>
    </source>
</reference>
<feature type="transmembrane region" description="Helical" evidence="1">
    <location>
        <begin position="38"/>
        <end position="57"/>
    </location>
</feature>
<organism evidence="2 3">
    <name type="scientific">Pseudolactococcus laudensis</name>
    <dbReference type="NCBI Taxonomy" id="1494461"/>
    <lineage>
        <taxon>Bacteria</taxon>
        <taxon>Bacillati</taxon>
        <taxon>Bacillota</taxon>
        <taxon>Bacilli</taxon>
        <taxon>Lactobacillales</taxon>
        <taxon>Streptococcaceae</taxon>
        <taxon>Pseudolactococcus</taxon>
    </lineage>
</organism>
<keyword evidence="3" id="KW-1185">Reference proteome</keyword>
<name>A0A7V8MZT4_9LACT</name>
<dbReference type="Proteomes" id="UP000530186">
    <property type="component" value="Unassembled WGS sequence"/>
</dbReference>